<dbReference type="Proteomes" id="UP000664991">
    <property type="component" value="Unassembled WGS sequence"/>
</dbReference>
<dbReference type="EMBL" id="JAEMGP010000001">
    <property type="protein sequence ID" value="KAG5214531.1"/>
    <property type="molecule type" value="Genomic_DNA"/>
</dbReference>
<organism evidence="2 3">
    <name type="scientific">Ovis aries</name>
    <name type="common">Sheep</name>
    <dbReference type="NCBI Taxonomy" id="9940"/>
    <lineage>
        <taxon>Eukaryota</taxon>
        <taxon>Metazoa</taxon>
        <taxon>Chordata</taxon>
        <taxon>Craniata</taxon>
        <taxon>Vertebrata</taxon>
        <taxon>Euteleostomi</taxon>
        <taxon>Mammalia</taxon>
        <taxon>Eutheria</taxon>
        <taxon>Laurasiatheria</taxon>
        <taxon>Artiodactyla</taxon>
        <taxon>Ruminantia</taxon>
        <taxon>Pecora</taxon>
        <taxon>Bovidae</taxon>
        <taxon>Caprinae</taxon>
        <taxon>Ovis</taxon>
    </lineage>
</organism>
<comment type="caution">
    <text evidence="2">The sequence shown here is derived from an EMBL/GenBank/DDBJ whole genome shotgun (WGS) entry which is preliminary data.</text>
</comment>
<feature type="region of interest" description="Disordered" evidence="1">
    <location>
        <begin position="84"/>
        <end position="109"/>
    </location>
</feature>
<evidence type="ECO:0000313" key="2">
    <source>
        <dbReference type="EMBL" id="KAG5214531.1"/>
    </source>
</evidence>
<feature type="region of interest" description="Disordered" evidence="1">
    <location>
        <begin position="1"/>
        <end position="22"/>
    </location>
</feature>
<evidence type="ECO:0000256" key="1">
    <source>
        <dbReference type="SAM" id="MobiDB-lite"/>
    </source>
</evidence>
<proteinExistence type="predicted"/>
<gene>
    <name evidence="2" type="ORF">JEQ12_000107</name>
</gene>
<reference evidence="2 3" key="1">
    <citation type="submission" date="2020-12" db="EMBL/GenBank/DDBJ databases">
        <title>De novo assembly of Tibetan sheep genome.</title>
        <authorList>
            <person name="Li X."/>
        </authorList>
    </citation>
    <scope>NUCLEOTIDE SEQUENCE [LARGE SCALE GENOMIC DNA]</scope>
    <source>
        <tissue evidence="2">Heart</tissue>
    </source>
</reference>
<sequence length="109" mass="11861">MIWRQQQRGLQPPAERNWGCEQVSSLSERAAEAESSMKGRLPQVLRLTLSSLSPVNNHQIQHARSSDLNPKDAQTSLGDAYCLTGDEVPCQSDSQSSPDLRATGAPSSL</sequence>
<feature type="region of interest" description="Disordered" evidence="1">
    <location>
        <begin position="58"/>
        <end position="77"/>
    </location>
</feature>
<name>A0A836APB7_SHEEP</name>
<dbReference type="AlphaFoldDB" id="A0A836APB7"/>
<evidence type="ECO:0000313" key="3">
    <source>
        <dbReference type="Proteomes" id="UP000664991"/>
    </source>
</evidence>
<accession>A0A836APB7</accession>
<protein>
    <submittedName>
        <fullName evidence="2">Uncharacterized protein</fullName>
    </submittedName>
</protein>